<name>A0A1D7XLU2_9CLOT</name>
<dbReference type="KEGG" id="ctae:BGI42_11525"/>
<keyword evidence="2" id="KW-1185">Reference proteome</keyword>
<protein>
    <submittedName>
        <fullName evidence="1">Uncharacterized protein</fullName>
    </submittedName>
</protein>
<evidence type="ECO:0000313" key="1">
    <source>
        <dbReference type="EMBL" id="AOR24325.1"/>
    </source>
</evidence>
<accession>A0A1D7XLU2</accession>
<dbReference type="AlphaFoldDB" id="A0A1D7XLU2"/>
<dbReference type="RefSeq" id="WP_069680457.1">
    <property type="nucleotide sequence ID" value="NZ_CP017253.2"/>
</dbReference>
<proteinExistence type="predicted"/>
<organism evidence="1 2">
    <name type="scientific">Clostridium taeniosporum</name>
    <dbReference type="NCBI Taxonomy" id="394958"/>
    <lineage>
        <taxon>Bacteria</taxon>
        <taxon>Bacillati</taxon>
        <taxon>Bacillota</taxon>
        <taxon>Clostridia</taxon>
        <taxon>Eubacteriales</taxon>
        <taxon>Clostridiaceae</taxon>
        <taxon>Clostridium</taxon>
    </lineage>
</organism>
<dbReference type="EMBL" id="CP017253">
    <property type="protein sequence ID" value="AOR24325.1"/>
    <property type="molecule type" value="Genomic_DNA"/>
</dbReference>
<dbReference type="OrthoDB" id="9930881at2"/>
<reference evidence="2" key="1">
    <citation type="submission" date="2016-09" db="EMBL/GenBank/DDBJ databases">
        <title>Genomics of Clostridium taeniosporum, an organism which forms endospores with ribbon-like appendages.</title>
        <authorList>
            <person name="Walker J.R."/>
        </authorList>
    </citation>
    <scope>NUCLEOTIDE SEQUENCE [LARGE SCALE GENOMIC DNA]</scope>
    <source>
        <strain evidence="2">1/k</strain>
    </source>
</reference>
<dbReference type="STRING" id="394958.BGI42_11525"/>
<dbReference type="Proteomes" id="UP000094652">
    <property type="component" value="Chromosome"/>
</dbReference>
<evidence type="ECO:0000313" key="2">
    <source>
        <dbReference type="Proteomes" id="UP000094652"/>
    </source>
</evidence>
<sequence>MVSLKILKQKSAVVNSIVEDVVNELSVKNPELGEDLENNHGELYSMILDLSETLDVLTSDIEK</sequence>
<gene>
    <name evidence="1" type="ORF">BGI42_11525</name>
</gene>